<proteinExistence type="predicted"/>
<dbReference type="OrthoDB" id="6101512at2759"/>
<evidence type="ECO:0000259" key="3">
    <source>
        <dbReference type="PROSITE" id="PS50119"/>
    </source>
</evidence>
<sequence>MAASNVDVILCGICDVQHVSHVADYWCPECDEGLCSTCKNYHSISKASRQHGIISIDDYKKLPVEICKIEQNCTEHDKKFQMFCPRHDQLCCIMCVSENHKECTGMFLIDDAIKSSRSSTLFDSLEKTLKDIQDNIEKVVKDREANLDEIKQHHLKILNDIKDKRRNVNSRLDELEKNIIDDLNSTETQLKLKIETLLDKLSTKMTTIELLKTNIMSVKQHGSDLQAFIGSKMLEKDVSDELKCIQNLSEDDGFSQLGLKCQIDDKITDILSKITAFGSITIEKSQSPIVIGVGLEMQAQIFTAVPPSSRSFGDITASLVGDVKVPAGDDNSCITGSSVFPDGRMIFADCYFNKRLIIVQSDGTLDSEIPLSPLNPFDVTCIDDKMVAVTIGSNNKIQIIDTKTKQVTKTINTGVGRGITYRQGQLIYCGIGIGIVGIQLSNYKVYTLVKDHTLQDDFCYITNSGENLYYTDYGSTVKCYSVKGDKLWVYKNKLIMNNVTGIAVDQQGIVSVISNSNRSVVLISSDGKNSRTLLTKKDGITESYGMYFQINKLCVVSCSGNLLKFDIA</sequence>
<keyword evidence="1" id="KW-0863">Zinc-finger</keyword>
<dbReference type="Gene3D" id="2.120.10.30">
    <property type="entry name" value="TolB, C-terminal domain"/>
    <property type="match status" value="1"/>
</dbReference>
<dbReference type="SUPFAM" id="SSF101898">
    <property type="entry name" value="NHL repeat"/>
    <property type="match status" value="1"/>
</dbReference>
<evidence type="ECO:0000256" key="1">
    <source>
        <dbReference type="PROSITE-ProRule" id="PRU00024"/>
    </source>
</evidence>
<dbReference type="PANTHER" id="PTHR25462">
    <property type="entry name" value="BONUS, ISOFORM C-RELATED"/>
    <property type="match status" value="1"/>
</dbReference>
<feature type="domain" description="B box-type" evidence="3">
    <location>
        <begin position="6"/>
        <end position="56"/>
    </location>
</feature>
<keyword evidence="1" id="KW-0862">Zinc</keyword>
<feature type="coiled-coil region" evidence="2">
    <location>
        <begin position="122"/>
        <end position="200"/>
    </location>
</feature>
<dbReference type="InterPro" id="IPR011042">
    <property type="entry name" value="6-blade_b-propeller_TolB-like"/>
</dbReference>
<comment type="caution">
    <text evidence="4">The sequence shown here is derived from an EMBL/GenBank/DDBJ whole genome shotgun (WGS) entry which is preliminary data.</text>
</comment>
<reference evidence="4" key="1">
    <citation type="submission" date="2021-03" db="EMBL/GenBank/DDBJ databases">
        <authorList>
            <person name="Bekaert M."/>
        </authorList>
    </citation>
    <scope>NUCLEOTIDE SEQUENCE</scope>
</reference>
<accession>A0A8S3UYM6</accession>
<name>A0A8S3UYM6_MYTED</name>
<dbReference type="PANTHER" id="PTHR25462:SF296">
    <property type="entry name" value="MEIOTIC P26, ISOFORM F"/>
    <property type="match status" value="1"/>
</dbReference>
<organism evidence="4 5">
    <name type="scientific">Mytilus edulis</name>
    <name type="common">Blue mussel</name>
    <dbReference type="NCBI Taxonomy" id="6550"/>
    <lineage>
        <taxon>Eukaryota</taxon>
        <taxon>Metazoa</taxon>
        <taxon>Spiralia</taxon>
        <taxon>Lophotrochozoa</taxon>
        <taxon>Mollusca</taxon>
        <taxon>Bivalvia</taxon>
        <taxon>Autobranchia</taxon>
        <taxon>Pteriomorphia</taxon>
        <taxon>Mytilida</taxon>
        <taxon>Mytiloidea</taxon>
        <taxon>Mytilidae</taxon>
        <taxon>Mytilinae</taxon>
        <taxon>Mytilus</taxon>
    </lineage>
</organism>
<keyword evidence="2" id="KW-0175">Coiled coil</keyword>
<dbReference type="Gene3D" id="3.30.160.60">
    <property type="entry name" value="Classic Zinc Finger"/>
    <property type="match status" value="1"/>
</dbReference>
<dbReference type="SUPFAM" id="SSF57845">
    <property type="entry name" value="B-box zinc-binding domain"/>
    <property type="match status" value="1"/>
</dbReference>
<dbReference type="Proteomes" id="UP000683360">
    <property type="component" value="Unassembled WGS sequence"/>
</dbReference>
<protein>
    <recommendedName>
        <fullName evidence="3">B box-type domain-containing protein</fullName>
    </recommendedName>
</protein>
<dbReference type="InterPro" id="IPR047153">
    <property type="entry name" value="TRIM45/56/19-like"/>
</dbReference>
<evidence type="ECO:0000256" key="2">
    <source>
        <dbReference type="SAM" id="Coils"/>
    </source>
</evidence>
<evidence type="ECO:0000313" key="4">
    <source>
        <dbReference type="EMBL" id="CAG2249035.1"/>
    </source>
</evidence>
<gene>
    <name evidence="4" type="ORF">MEDL_60859</name>
</gene>
<dbReference type="GO" id="GO:0008270">
    <property type="term" value="F:zinc ion binding"/>
    <property type="evidence" value="ECO:0007669"/>
    <property type="project" value="UniProtKB-KW"/>
</dbReference>
<keyword evidence="5" id="KW-1185">Reference proteome</keyword>
<evidence type="ECO:0000313" key="5">
    <source>
        <dbReference type="Proteomes" id="UP000683360"/>
    </source>
</evidence>
<dbReference type="PROSITE" id="PS50119">
    <property type="entry name" value="ZF_BBOX"/>
    <property type="match status" value="1"/>
</dbReference>
<dbReference type="CDD" id="cd19757">
    <property type="entry name" value="Bbox1"/>
    <property type="match status" value="1"/>
</dbReference>
<dbReference type="EMBL" id="CAJPWZ010002959">
    <property type="protein sequence ID" value="CAG2249035.1"/>
    <property type="molecule type" value="Genomic_DNA"/>
</dbReference>
<dbReference type="AlphaFoldDB" id="A0A8S3UYM6"/>
<keyword evidence="1" id="KW-0479">Metal-binding</keyword>
<dbReference type="InterPro" id="IPR000315">
    <property type="entry name" value="Znf_B-box"/>
</dbReference>